<protein>
    <submittedName>
        <fullName evidence="2">Uncharacterized protein</fullName>
    </submittedName>
</protein>
<organism evidence="2 3">
    <name type="scientific">Malus domestica</name>
    <name type="common">Apple</name>
    <name type="synonym">Pyrus malus</name>
    <dbReference type="NCBI Taxonomy" id="3750"/>
    <lineage>
        <taxon>Eukaryota</taxon>
        <taxon>Viridiplantae</taxon>
        <taxon>Streptophyta</taxon>
        <taxon>Embryophyta</taxon>
        <taxon>Tracheophyta</taxon>
        <taxon>Spermatophyta</taxon>
        <taxon>Magnoliopsida</taxon>
        <taxon>eudicotyledons</taxon>
        <taxon>Gunneridae</taxon>
        <taxon>Pentapetalae</taxon>
        <taxon>rosids</taxon>
        <taxon>fabids</taxon>
        <taxon>Rosales</taxon>
        <taxon>Rosaceae</taxon>
        <taxon>Amygdaloideae</taxon>
        <taxon>Maleae</taxon>
        <taxon>Malus</taxon>
    </lineage>
</organism>
<evidence type="ECO:0000313" key="2">
    <source>
        <dbReference type="EMBL" id="RXH97194.1"/>
    </source>
</evidence>
<feature type="region of interest" description="Disordered" evidence="1">
    <location>
        <begin position="1"/>
        <end position="21"/>
    </location>
</feature>
<keyword evidence="3" id="KW-1185">Reference proteome</keyword>
<evidence type="ECO:0000313" key="3">
    <source>
        <dbReference type="Proteomes" id="UP000290289"/>
    </source>
</evidence>
<evidence type="ECO:0000256" key="1">
    <source>
        <dbReference type="SAM" id="MobiDB-lite"/>
    </source>
</evidence>
<dbReference type="AlphaFoldDB" id="A0A498JTP5"/>
<proteinExistence type="predicted"/>
<dbReference type="Proteomes" id="UP000290289">
    <property type="component" value="Chromosome 6"/>
</dbReference>
<comment type="caution">
    <text evidence="2">The sequence shown here is derived from an EMBL/GenBank/DDBJ whole genome shotgun (WGS) entry which is preliminary data.</text>
</comment>
<sequence length="132" mass="15070">MSEEEDRPIIEYESEGEEESQLFDGKAKTNPLDLLIAATGASIFVVSLLFRMSKLWFWPEKGKPHECPVYTQYFVLPDLDWGNQPNATRSPPDGALHLLPLLLLRPSYPLLQNPISPFSFLLHSHLHKEILT</sequence>
<name>A0A498JTP5_MALDO</name>
<gene>
    <name evidence="2" type="ORF">DVH24_035862</name>
</gene>
<accession>A0A498JTP5</accession>
<dbReference type="EMBL" id="RDQH01000332">
    <property type="protein sequence ID" value="RXH97194.1"/>
    <property type="molecule type" value="Genomic_DNA"/>
</dbReference>
<reference evidence="2 3" key="1">
    <citation type="submission" date="2018-10" db="EMBL/GenBank/DDBJ databases">
        <title>A high-quality apple genome assembly.</title>
        <authorList>
            <person name="Hu J."/>
        </authorList>
    </citation>
    <scope>NUCLEOTIDE SEQUENCE [LARGE SCALE GENOMIC DNA]</scope>
    <source>
        <strain evidence="3">cv. HFTH1</strain>
        <tissue evidence="2">Young leaf</tissue>
    </source>
</reference>